<reference evidence="2 3" key="1">
    <citation type="journal article" date="2019" name="Int. J. Syst. Evol. Microbiol.">
        <title>The Global Catalogue of Microorganisms (GCM) 10K type strain sequencing project: providing services to taxonomists for standard genome sequencing and annotation.</title>
        <authorList>
            <consortium name="The Broad Institute Genomics Platform"/>
            <consortium name="The Broad Institute Genome Sequencing Center for Infectious Disease"/>
            <person name="Wu L."/>
            <person name="Ma J."/>
        </authorList>
    </citation>
    <scope>NUCLEOTIDE SEQUENCE [LARGE SCALE GENOMIC DNA]</scope>
    <source>
        <strain evidence="2 3">CGMCC 1.12237</strain>
    </source>
</reference>
<evidence type="ECO:0000313" key="2">
    <source>
        <dbReference type="EMBL" id="MFC5368167.1"/>
    </source>
</evidence>
<dbReference type="AlphaFoldDB" id="A0ABD5RED7"/>
<dbReference type="GO" id="GO:0008168">
    <property type="term" value="F:methyltransferase activity"/>
    <property type="evidence" value="ECO:0007669"/>
    <property type="project" value="UniProtKB-KW"/>
</dbReference>
<dbReference type="InterPro" id="IPR029063">
    <property type="entry name" value="SAM-dependent_MTases_sf"/>
</dbReference>
<protein>
    <submittedName>
        <fullName evidence="2">Class I SAM-dependent methyltransferase</fullName>
        <ecNumber evidence="2">2.1.1.-</ecNumber>
    </submittedName>
</protein>
<organism evidence="2 3">
    <name type="scientific">Salinirubrum litoreum</name>
    <dbReference type="NCBI Taxonomy" id="1126234"/>
    <lineage>
        <taxon>Archaea</taxon>
        <taxon>Methanobacteriati</taxon>
        <taxon>Methanobacteriota</taxon>
        <taxon>Stenosarchaea group</taxon>
        <taxon>Halobacteria</taxon>
        <taxon>Halobacteriales</taxon>
        <taxon>Haloferacaceae</taxon>
        <taxon>Salinirubrum</taxon>
    </lineage>
</organism>
<dbReference type="SUPFAM" id="SSF53335">
    <property type="entry name" value="S-adenosyl-L-methionine-dependent methyltransferases"/>
    <property type="match status" value="1"/>
</dbReference>
<comment type="caution">
    <text evidence="2">The sequence shown here is derived from an EMBL/GenBank/DDBJ whole genome shotgun (WGS) entry which is preliminary data.</text>
</comment>
<keyword evidence="3" id="KW-1185">Reference proteome</keyword>
<dbReference type="RefSeq" id="WP_227230403.1">
    <property type="nucleotide sequence ID" value="NZ_JAJCVJ010000002.1"/>
</dbReference>
<evidence type="ECO:0000256" key="1">
    <source>
        <dbReference type="SAM" id="MobiDB-lite"/>
    </source>
</evidence>
<feature type="region of interest" description="Disordered" evidence="1">
    <location>
        <begin position="267"/>
        <end position="293"/>
    </location>
</feature>
<keyword evidence="2" id="KW-0489">Methyltransferase</keyword>
<accession>A0ABD5RED7</accession>
<gene>
    <name evidence="2" type="ORF">ACFPJ5_14620</name>
</gene>
<evidence type="ECO:0000313" key="3">
    <source>
        <dbReference type="Proteomes" id="UP001596201"/>
    </source>
</evidence>
<dbReference type="Proteomes" id="UP001596201">
    <property type="component" value="Unassembled WGS sequence"/>
</dbReference>
<dbReference type="EMBL" id="JBHSKX010000002">
    <property type="protein sequence ID" value="MFC5368167.1"/>
    <property type="molecule type" value="Genomic_DNA"/>
</dbReference>
<dbReference type="CDD" id="cd02440">
    <property type="entry name" value="AdoMet_MTases"/>
    <property type="match status" value="1"/>
</dbReference>
<feature type="compositionally biased region" description="Basic and acidic residues" evidence="1">
    <location>
        <begin position="277"/>
        <end position="286"/>
    </location>
</feature>
<keyword evidence="2" id="KW-0808">Transferase</keyword>
<name>A0ABD5RED7_9EURY</name>
<dbReference type="GO" id="GO:0032259">
    <property type="term" value="P:methylation"/>
    <property type="evidence" value="ECO:0007669"/>
    <property type="project" value="UniProtKB-KW"/>
</dbReference>
<proteinExistence type="predicted"/>
<dbReference type="SUPFAM" id="SSF48208">
    <property type="entry name" value="Six-hairpin glycosidases"/>
    <property type="match status" value="1"/>
</dbReference>
<dbReference type="EC" id="2.1.1.-" evidence="2"/>
<dbReference type="Gene3D" id="3.40.50.150">
    <property type="entry name" value="Vaccinia Virus protein VP39"/>
    <property type="match status" value="1"/>
</dbReference>
<sequence length="625" mass="71227">MRDEILTRWVRQPPAGPNVQYLRDAERLAALDQLGHREHVLDVASESTVTAGLDADRVTRLDFSPDARDYARETLGDRVDRYEWVDPGDPTLPFETDEFDAAVSIGPFDWKFLDVDRLAAELARATTGLVVVSVPTPRSPYATRYHNRFRYVSPEQALDLLSPDFRIVDYDLLFQYPGRVHYLLNHLPDRLQEPFVDLAWWCSDQLTDRGRWHDASYLVFGAEPMPFDRRLREGLDCLFRPTSRDGFWHAGDERIVRALTYEVRGDPDSSEYGGSREGGHGRESRRGRGPLPLDWSVEDTTQWRYAPFALLGAMHWRDSSLGTDEYDLQLRAELDYFARQVADDATLAEMPSYGVGPLIDAFARASRVFGSAGETGEYLATAWRLSRHATAAFDFSHAEDCLLPFGWATLWDVTESGADAVSNADREALLADIEDALWQITDRVSWEGLFAFDNGTTRRHQNQMYALWGLCRAIRVTGRSGYLDTVERVLDYTIEHRMRSDGAFLWEDVGPARRAKRDLLRRFGWRPPYWDFLYECHQTFFVDAVAEYYAAGGERSYDREVRRAMGWIFGDNQFGVDLTALSGIGVPMRQLTVDGRIDVPDQQFKGSYEVGAYLLALTNLLAGPV</sequence>
<dbReference type="InterPro" id="IPR008928">
    <property type="entry name" value="6-hairpin_glycosidase_sf"/>
</dbReference>